<dbReference type="SMART" id="SM00267">
    <property type="entry name" value="GGDEF"/>
    <property type="match status" value="1"/>
</dbReference>
<feature type="transmembrane region" description="Helical" evidence="1">
    <location>
        <begin position="27"/>
        <end position="48"/>
    </location>
</feature>
<dbReference type="EMBL" id="BAABCX010000001">
    <property type="protein sequence ID" value="GAA3533560.1"/>
    <property type="molecule type" value="Genomic_DNA"/>
</dbReference>
<dbReference type="SMART" id="SM00052">
    <property type="entry name" value="EAL"/>
    <property type="match status" value="1"/>
</dbReference>
<dbReference type="PANTHER" id="PTHR33121:SF70">
    <property type="entry name" value="SIGNALING PROTEIN YKOW"/>
    <property type="match status" value="1"/>
</dbReference>
<accession>A0ABP6VD53</accession>
<comment type="caution">
    <text evidence="4">The sequence shown here is derived from an EMBL/GenBank/DDBJ whole genome shotgun (WGS) entry which is preliminary data.</text>
</comment>
<name>A0ABP6VD53_9GAMM</name>
<keyword evidence="1" id="KW-0812">Transmembrane</keyword>
<sequence length="549" mass="61614">MKPPEPLGTEDYLDKLSKAPGKDSFPVSLWAMPLRLTLFYMLIAAGWVLSSDALTNLLIARYGTELSWLHTIKGIGFVLLTGLAFYGLTRSLVRQAWKAHLKYHQALARKQARLIELTHFDALTRLANRRSFHHALTRVCAARRQGYLLLIGLDRFKQINDNLGHEAGDELLCLVAARLRQQCHADCHLARTGDIFSLLLPGDGAPADVMAWSQRLKQLLAQPFTLAQHTLFITAGMGIVRWPDDGPTADELMRHAEYALAEAKQKGRNSICVYAPPAKAELPISTVSLENALHRAWQQQDFSLHYQPKLCLQSRRILGFEALMRWQPQELGPVSPAVFIPVLEDTGLIIPVGYWLIEQACRDLQRLSEHGFEQSIAINISARQLTQDDFAEQLLTRLHQAGIPPQRLSLELTESSLMQEPERAKRLLSQLREAHISIALDDFGTGYSSLSYLKRLPVDMLKIDCSFITDIVQEQDDRGIVDAIIRMAHGLSMTVVAEGVETAPQVELLQAFDCDQIQGYWFARPMPVDALIAWLSEAEGAGVYRRTDS</sequence>
<evidence type="ECO:0000313" key="5">
    <source>
        <dbReference type="Proteomes" id="UP001500795"/>
    </source>
</evidence>
<dbReference type="InterPro" id="IPR050706">
    <property type="entry name" value="Cyclic-di-GMP_PDE-like"/>
</dbReference>
<dbReference type="RefSeq" id="WP_344955613.1">
    <property type="nucleotide sequence ID" value="NZ_BAABCX010000001.1"/>
</dbReference>
<proteinExistence type="predicted"/>
<keyword evidence="1" id="KW-0472">Membrane</keyword>
<keyword evidence="5" id="KW-1185">Reference proteome</keyword>
<feature type="domain" description="GGDEF" evidence="3">
    <location>
        <begin position="144"/>
        <end position="276"/>
    </location>
</feature>
<dbReference type="CDD" id="cd01948">
    <property type="entry name" value="EAL"/>
    <property type="match status" value="1"/>
</dbReference>
<dbReference type="Proteomes" id="UP001500795">
    <property type="component" value="Unassembled WGS sequence"/>
</dbReference>
<dbReference type="PANTHER" id="PTHR33121">
    <property type="entry name" value="CYCLIC DI-GMP PHOSPHODIESTERASE PDEF"/>
    <property type="match status" value="1"/>
</dbReference>
<dbReference type="Gene3D" id="3.20.20.450">
    <property type="entry name" value="EAL domain"/>
    <property type="match status" value="1"/>
</dbReference>
<gene>
    <name evidence="4" type="ORF">GCM10022394_11310</name>
</gene>
<evidence type="ECO:0000313" key="4">
    <source>
        <dbReference type="EMBL" id="GAA3533560.1"/>
    </source>
</evidence>
<dbReference type="InterPro" id="IPR043128">
    <property type="entry name" value="Rev_trsase/Diguanyl_cyclase"/>
</dbReference>
<evidence type="ECO:0000259" key="2">
    <source>
        <dbReference type="PROSITE" id="PS50883"/>
    </source>
</evidence>
<dbReference type="NCBIfam" id="TIGR00254">
    <property type="entry name" value="GGDEF"/>
    <property type="match status" value="1"/>
</dbReference>
<dbReference type="Pfam" id="PF00563">
    <property type="entry name" value="EAL"/>
    <property type="match status" value="1"/>
</dbReference>
<dbReference type="InterPro" id="IPR000160">
    <property type="entry name" value="GGDEF_dom"/>
</dbReference>
<feature type="transmembrane region" description="Helical" evidence="1">
    <location>
        <begin position="68"/>
        <end position="88"/>
    </location>
</feature>
<dbReference type="Pfam" id="PF00990">
    <property type="entry name" value="GGDEF"/>
    <property type="match status" value="1"/>
</dbReference>
<dbReference type="CDD" id="cd01949">
    <property type="entry name" value="GGDEF"/>
    <property type="match status" value="1"/>
</dbReference>
<evidence type="ECO:0008006" key="6">
    <source>
        <dbReference type="Google" id="ProtNLM"/>
    </source>
</evidence>
<feature type="domain" description="EAL" evidence="2">
    <location>
        <begin position="286"/>
        <end position="539"/>
    </location>
</feature>
<dbReference type="Gene3D" id="3.30.70.270">
    <property type="match status" value="1"/>
</dbReference>
<dbReference type="SUPFAM" id="SSF141868">
    <property type="entry name" value="EAL domain-like"/>
    <property type="match status" value="1"/>
</dbReference>
<dbReference type="InterPro" id="IPR001633">
    <property type="entry name" value="EAL_dom"/>
</dbReference>
<reference evidence="5" key="1">
    <citation type="journal article" date="2019" name="Int. J. Syst. Evol. Microbiol.">
        <title>The Global Catalogue of Microorganisms (GCM) 10K type strain sequencing project: providing services to taxonomists for standard genome sequencing and annotation.</title>
        <authorList>
            <consortium name="The Broad Institute Genomics Platform"/>
            <consortium name="The Broad Institute Genome Sequencing Center for Infectious Disease"/>
            <person name="Wu L."/>
            <person name="Ma J."/>
        </authorList>
    </citation>
    <scope>NUCLEOTIDE SEQUENCE [LARGE SCALE GENOMIC DNA]</scope>
    <source>
        <strain evidence="5">JCM 17110</strain>
    </source>
</reference>
<dbReference type="SUPFAM" id="SSF55073">
    <property type="entry name" value="Nucleotide cyclase"/>
    <property type="match status" value="1"/>
</dbReference>
<dbReference type="InterPro" id="IPR035919">
    <property type="entry name" value="EAL_sf"/>
</dbReference>
<evidence type="ECO:0000256" key="1">
    <source>
        <dbReference type="SAM" id="Phobius"/>
    </source>
</evidence>
<keyword evidence="1" id="KW-1133">Transmembrane helix</keyword>
<dbReference type="PROSITE" id="PS50887">
    <property type="entry name" value="GGDEF"/>
    <property type="match status" value="1"/>
</dbReference>
<dbReference type="PROSITE" id="PS50883">
    <property type="entry name" value="EAL"/>
    <property type="match status" value="1"/>
</dbReference>
<organism evidence="4 5">
    <name type="scientific">Zobellella aerophila</name>
    <dbReference type="NCBI Taxonomy" id="870480"/>
    <lineage>
        <taxon>Bacteria</taxon>
        <taxon>Pseudomonadati</taxon>
        <taxon>Pseudomonadota</taxon>
        <taxon>Gammaproteobacteria</taxon>
        <taxon>Aeromonadales</taxon>
        <taxon>Aeromonadaceae</taxon>
        <taxon>Zobellella</taxon>
    </lineage>
</organism>
<evidence type="ECO:0000259" key="3">
    <source>
        <dbReference type="PROSITE" id="PS50887"/>
    </source>
</evidence>
<dbReference type="InterPro" id="IPR029787">
    <property type="entry name" value="Nucleotide_cyclase"/>
</dbReference>
<protein>
    <recommendedName>
        <fullName evidence="6">GGDEF-domain containing protein</fullName>
    </recommendedName>
</protein>